<evidence type="ECO:0000313" key="4">
    <source>
        <dbReference type="Proteomes" id="UP000316095"/>
    </source>
</evidence>
<accession>A0A5C5XK84</accession>
<dbReference type="GO" id="GO:0080120">
    <property type="term" value="P:CAAX-box protein maturation"/>
    <property type="evidence" value="ECO:0007669"/>
    <property type="project" value="UniProtKB-ARBA"/>
</dbReference>
<keyword evidence="3" id="KW-0645">Protease</keyword>
<keyword evidence="4" id="KW-1185">Reference proteome</keyword>
<evidence type="ECO:0000259" key="2">
    <source>
        <dbReference type="Pfam" id="PF02517"/>
    </source>
</evidence>
<keyword evidence="3" id="KW-0378">Hydrolase</keyword>
<dbReference type="Proteomes" id="UP000316095">
    <property type="component" value="Unassembled WGS sequence"/>
</dbReference>
<feature type="domain" description="CAAX prenyl protease 2/Lysostaphin resistance protein A-like" evidence="2">
    <location>
        <begin position="93"/>
        <end position="179"/>
    </location>
</feature>
<dbReference type="GO" id="GO:0004175">
    <property type="term" value="F:endopeptidase activity"/>
    <property type="evidence" value="ECO:0007669"/>
    <property type="project" value="UniProtKB-ARBA"/>
</dbReference>
<keyword evidence="1" id="KW-0812">Transmembrane</keyword>
<feature type="transmembrane region" description="Helical" evidence="1">
    <location>
        <begin position="9"/>
        <end position="30"/>
    </location>
</feature>
<sequence>MKFNNREEFLTNAGIFEFSLLVVALILGWVCSVQPTEYVIFSWKPLIYGLLAALPLFVIFMAIEQLPISSVQKVQQTVLDAMGRFLAGCNHLELALLALLAGIGEEILFRGFLMTWIESFAGYYWGLAISSLAFGLMHAVTWVYTIFATAAGFYFGFVFDITGERNLLAPIATHAFYDYLAFLVIVYEARKTQPDEPDPKESEQESFEW</sequence>
<evidence type="ECO:0000313" key="3">
    <source>
        <dbReference type="EMBL" id="TWT63627.1"/>
    </source>
</evidence>
<proteinExistence type="predicted"/>
<comment type="caution">
    <text evidence="3">The sequence shown here is derived from an EMBL/GenBank/DDBJ whole genome shotgun (WGS) entry which is preliminary data.</text>
</comment>
<keyword evidence="1" id="KW-0472">Membrane</keyword>
<name>A0A5C5XK84_9PLAN</name>
<dbReference type="Pfam" id="PF02517">
    <property type="entry name" value="Rce1-like"/>
    <property type="match status" value="1"/>
</dbReference>
<dbReference type="GO" id="GO:0006508">
    <property type="term" value="P:proteolysis"/>
    <property type="evidence" value="ECO:0007669"/>
    <property type="project" value="UniProtKB-KW"/>
</dbReference>
<feature type="transmembrane region" description="Helical" evidence="1">
    <location>
        <begin position="45"/>
        <end position="63"/>
    </location>
</feature>
<dbReference type="InterPro" id="IPR003675">
    <property type="entry name" value="Rce1/LyrA-like_dom"/>
</dbReference>
<dbReference type="EMBL" id="SJPG01000001">
    <property type="protein sequence ID" value="TWT63627.1"/>
    <property type="molecule type" value="Genomic_DNA"/>
</dbReference>
<feature type="transmembrane region" description="Helical" evidence="1">
    <location>
        <begin position="123"/>
        <end position="155"/>
    </location>
</feature>
<protein>
    <submittedName>
        <fullName evidence="3">CAAX amino terminal protease self-immunity</fullName>
    </submittedName>
</protein>
<organism evidence="3 4">
    <name type="scientific">Rubinisphaera italica</name>
    <dbReference type="NCBI Taxonomy" id="2527969"/>
    <lineage>
        <taxon>Bacteria</taxon>
        <taxon>Pseudomonadati</taxon>
        <taxon>Planctomycetota</taxon>
        <taxon>Planctomycetia</taxon>
        <taxon>Planctomycetales</taxon>
        <taxon>Planctomycetaceae</taxon>
        <taxon>Rubinisphaera</taxon>
    </lineage>
</organism>
<gene>
    <name evidence="3" type="ORF">Pan54_43810</name>
</gene>
<dbReference type="PANTHER" id="PTHR43592:SF15">
    <property type="entry name" value="CAAX AMINO TERMINAL PROTEASE FAMILY PROTEIN"/>
    <property type="match status" value="1"/>
</dbReference>
<dbReference type="PANTHER" id="PTHR43592">
    <property type="entry name" value="CAAX AMINO TERMINAL PROTEASE"/>
    <property type="match status" value="1"/>
</dbReference>
<dbReference type="OrthoDB" id="118729at2"/>
<reference evidence="3 4" key="1">
    <citation type="submission" date="2019-02" db="EMBL/GenBank/DDBJ databases">
        <title>Deep-cultivation of Planctomycetes and their phenomic and genomic characterization uncovers novel biology.</title>
        <authorList>
            <person name="Wiegand S."/>
            <person name="Jogler M."/>
            <person name="Boedeker C."/>
            <person name="Pinto D."/>
            <person name="Vollmers J."/>
            <person name="Rivas-Marin E."/>
            <person name="Kohn T."/>
            <person name="Peeters S.H."/>
            <person name="Heuer A."/>
            <person name="Rast P."/>
            <person name="Oberbeckmann S."/>
            <person name="Bunk B."/>
            <person name="Jeske O."/>
            <person name="Meyerdierks A."/>
            <person name="Storesund J.E."/>
            <person name="Kallscheuer N."/>
            <person name="Luecker S."/>
            <person name="Lage O.M."/>
            <person name="Pohl T."/>
            <person name="Merkel B.J."/>
            <person name="Hornburger P."/>
            <person name="Mueller R.-W."/>
            <person name="Bruemmer F."/>
            <person name="Labrenz M."/>
            <person name="Spormann A.M."/>
            <person name="Op Den Camp H."/>
            <person name="Overmann J."/>
            <person name="Amann R."/>
            <person name="Jetten M.S.M."/>
            <person name="Mascher T."/>
            <person name="Medema M.H."/>
            <person name="Devos D.P."/>
            <person name="Kaster A.-K."/>
            <person name="Ovreas L."/>
            <person name="Rohde M."/>
            <person name="Galperin M.Y."/>
            <person name="Jogler C."/>
        </authorList>
    </citation>
    <scope>NUCLEOTIDE SEQUENCE [LARGE SCALE GENOMIC DNA]</scope>
    <source>
        <strain evidence="3 4">Pan54</strain>
    </source>
</reference>
<feature type="transmembrane region" description="Helical" evidence="1">
    <location>
        <begin position="167"/>
        <end position="187"/>
    </location>
</feature>
<feature type="transmembrane region" description="Helical" evidence="1">
    <location>
        <begin position="84"/>
        <end position="103"/>
    </location>
</feature>
<evidence type="ECO:0000256" key="1">
    <source>
        <dbReference type="SAM" id="Phobius"/>
    </source>
</evidence>
<keyword evidence="1" id="KW-1133">Transmembrane helix</keyword>
<dbReference type="RefSeq" id="WP_146505365.1">
    <property type="nucleotide sequence ID" value="NZ_SJPG01000001.1"/>
</dbReference>
<dbReference type="AlphaFoldDB" id="A0A5C5XK84"/>